<feature type="transmembrane region" description="Helical" evidence="1">
    <location>
        <begin position="98"/>
        <end position="119"/>
    </location>
</feature>
<accession>A0A554VCM7</accession>
<feature type="transmembrane region" description="Helical" evidence="1">
    <location>
        <begin position="64"/>
        <end position="86"/>
    </location>
</feature>
<keyword evidence="1" id="KW-0472">Membrane</keyword>
<dbReference type="OrthoDB" id="1189385at2"/>
<dbReference type="InterPro" id="IPR019587">
    <property type="entry name" value="Polyketide_cyclase/dehydratase"/>
</dbReference>
<dbReference type="Proteomes" id="UP000318833">
    <property type="component" value="Unassembled WGS sequence"/>
</dbReference>
<dbReference type="AlphaFoldDB" id="A0A554VCM7"/>
<dbReference type="InterPro" id="IPR023393">
    <property type="entry name" value="START-like_dom_sf"/>
</dbReference>
<evidence type="ECO:0000313" key="3">
    <source>
        <dbReference type="Proteomes" id="UP000318833"/>
    </source>
</evidence>
<dbReference type="RefSeq" id="WP_143918499.1">
    <property type="nucleotide sequence ID" value="NZ_CANLVC010000008.1"/>
</dbReference>
<organism evidence="2 3">
    <name type="scientific">Aquimarina algiphila</name>
    <dbReference type="NCBI Taxonomy" id="2047982"/>
    <lineage>
        <taxon>Bacteria</taxon>
        <taxon>Pseudomonadati</taxon>
        <taxon>Bacteroidota</taxon>
        <taxon>Flavobacteriia</taxon>
        <taxon>Flavobacteriales</taxon>
        <taxon>Flavobacteriaceae</taxon>
        <taxon>Aquimarina</taxon>
    </lineage>
</organism>
<dbReference type="EMBL" id="VLNR01000080">
    <property type="protein sequence ID" value="TSE04493.1"/>
    <property type="molecule type" value="Genomic_DNA"/>
</dbReference>
<dbReference type="Gene3D" id="3.30.530.20">
    <property type="match status" value="1"/>
</dbReference>
<proteinExistence type="predicted"/>
<reference evidence="2 3" key="1">
    <citation type="submission" date="2019-07" db="EMBL/GenBank/DDBJ databases">
        <title>The draft genome sequence of Aquimarina algiphila M91.</title>
        <authorList>
            <person name="Meng X."/>
        </authorList>
    </citation>
    <scope>NUCLEOTIDE SEQUENCE [LARGE SCALE GENOMIC DNA]</scope>
    <source>
        <strain evidence="2 3">M91</strain>
    </source>
</reference>
<evidence type="ECO:0000256" key="1">
    <source>
        <dbReference type="SAM" id="Phobius"/>
    </source>
</evidence>
<name>A0A554VCM7_9FLAO</name>
<sequence>MNTLQKLLTANAIFSIANGTILLLFPKKIAQIFDVEPGLFFIILGIALLFFAMTLIIEIKKQRAISILWITIQDALWVVGSIILLASNPFTISIEGNIIIAIVALVVLSLGSGQLKALARIDEENKKGQKILKFRRIVKGNKSKIWEIVSDVSNYHKVAPNIDVSKVISGNKKGMIRSCAHGKDSWTETCTLWEDEKQYSFMVDTKAPDYPYPLKSLKGTWIVNEIANNESEIVMIFEFEYKKTVQNILIHPIMKHKFTKVCKELLDNWQNMTEVVS</sequence>
<dbReference type="Pfam" id="PF10604">
    <property type="entry name" value="Polyketide_cyc2"/>
    <property type="match status" value="1"/>
</dbReference>
<feature type="transmembrane region" description="Helical" evidence="1">
    <location>
        <begin position="7"/>
        <end position="26"/>
    </location>
</feature>
<feature type="transmembrane region" description="Helical" evidence="1">
    <location>
        <begin position="38"/>
        <end position="57"/>
    </location>
</feature>
<dbReference type="SUPFAM" id="SSF55961">
    <property type="entry name" value="Bet v1-like"/>
    <property type="match status" value="1"/>
</dbReference>
<comment type="caution">
    <text evidence="2">The sequence shown here is derived from an EMBL/GenBank/DDBJ whole genome shotgun (WGS) entry which is preliminary data.</text>
</comment>
<keyword evidence="1" id="KW-1133">Transmembrane helix</keyword>
<protein>
    <submittedName>
        <fullName evidence="2">Uncharacterized protein</fullName>
    </submittedName>
</protein>
<evidence type="ECO:0000313" key="2">
    <source>
        <dbReference type="EMBL" id="TSE04493.1"/>
    </source>
</evidence>
<gene>
    <name evidence="2" type="ORF">FOF46_26155</name>
</gene>
<keyword evidence="1" id="KW-0812">Transmembrane</keyword>
<keyword evidence="3" id="KW-1185">Reference proteome</keyword>